<protein>
    <submittedName>
        <fullName evidence="3">Uncharacterized protein</fullName>
    </submittedName>
</protein>
<evidence type="ECO:0000313" key="3">
    <source>
        <dbReference type="EMBL" id="KAK2721353.1"/>
    </source>
</evidence>
<dbReference type="GO" id="GO:0005923">
    <property type="term" value="C:bicellular tight junction"/>
    <property type="evidence" value="ECO:0007669"/>
    <property type="project" value="TreeGrafter"/>
</dbReference>
<dbReference type="PANTHER" id="PTHR14826">
    <property type="entry name" value="ANGIOMOTIN"/>
    <property type="match status" value="1"/>
</dbReference>
<dbReference type="GO" id="GO:0031410">
    <property type="term" value="C:cytoplasmic vesicle"/>
    <property type="evidence" value="ECO:0007669"/>
    <property type="project" value="TreeGrafter"/>
</dbReference>
<reference evidence="3" key="1">
    <citation type="submission" date="2023-07" db="EMBL/GenBank/DDBJ databases">
        <title>Chromosome-level genome assembly of Artemia franciscana.</title>
        <authorList>
            <person name="Jo E."/>
        </authorList>
    </citation>
    <scope>NUCLEOTIDE SEQUENCE</scope>
    <source>
        <tissue evidence="3">Whole body</tissue>
    </source>
</reference>
<feature type="region of interest" description="Disordered" evidence="2">
    <location>
        <begin position="261"/>
        <end position="295"/>
    </location>
</feature>
<feature type="compositionally biased region" description="Pro residues" evidence="2">
    <location>
        <begin position="548"/>
        <end position="557"/>
    </location>
</feature>
<feature type="region of interest" description="Disordered" evidence="2">
    <location>
        <begin position="518"/>
        <end position="557"/>
    </location>
</feature>
<dbReference type="AlphaFoldDB" id="A0AA88I532"/>
<keyword evidence="1" id="KW-0175">Coiled coil</keyword>
<accession>A0AA88I532</accession>
<feature type="compositionally biased region" description="Low complexity" evidence="2">
    <location>
        <begin position="626"/>
        <end position="642"/>
    </location>
</feature>
<feature type="coiled-coil region" evidence="1">
    <location>
        <begin position="384"/>
        <end position="415"/>
    </location>
</feature>
<feature type="region of interest" description="Disordered" evidence="2">
    <location>
        <begin position="701"/>
        <end position="721"/>
    </location>
</feature>
<dbReference type="GO" id="GO:0030036">
    <property type="term" value="P:actin cytoskeleton organization"/>
    <property type="evidence" value="ECO:0007669"/>
    <property type="project" value="TreeGrafter"/>
</dbReference>
<dbReference type="GO" id="GO:0005886">
    <property type="term" value="C:plasma membrane"/>
    <property type="evidence" value="ECO:0007669"/>
    <property type="project" value="TreeGrafter"/>
</dbReference>
<keyword evidence="4" id="KW-1185">Reference proteome</keyword>
<dbReference type="EMBL" id="JAVRJZ010000006">
    <property type="protein sequence ID" value="KAK2721353.1"/>
    <property type="molecule type" value="Genomic_DNA"/>
</dbReference>
<evidence type="ECO:0000313" key="4">
    <source>
        <dbReference type="Proteomes" id="UP001187531"/>
    </source>
</evidence>
<dbReference type="InterPro" id="IPR051747">
    <property type="entry name" value="Angiomotin-like"/>
</dbReference>
<dbReference type="Proteomes" id="UP001187531">
    <property type="component" value="Unassembled WGS sequence"/>
</dbReference>
<gene>
    <name evidence="3" type="ORF">QYM36_003584</name>
</gene>
<evidence type="ECO:0000256" key="1">
    <source>
        <dbReference type="SAM" id="Coils"/>
    </source>
</evidence>
<dbReference type="GO" id="GO:0030334">
    <property type="term" value="P:regulation of cell migration"/>
    <property type="evidence" value="ECO:0007669"/>
    <property type="project" value="TreeGrafter"/>
</dbReference>
<sequence length="765" mass="85375">MEEEAKVSAHYQQKITENDMIQKTRAPPNILLDTASSETLKDEHQYSATGSPQDNQEKASQILPLLDAQSGSFDGGTSCKTFIIHDNLSDEKLIRSPTSFSVEDLINQQVTSTPDKRNTLPRCRDGGNFSNLDCYLPKDDPPEKRSHIRSALSSAFKEKTNVFHEMTNEMGRLNIMDRYLDDVSHYSGPSSSGSNCSRYSQYSTLVNERDDLSHLSISDTLLTDGITRTPYGQYFGCLSSCTNGSIYDNCWMNEISSKNSPTLLQTPRKGTRLRRTVSRSQPDLSKLKQKREDSSLHISNSPLAEKILMKAGSPRKSPKVKEDDCWTNAELLDALLQENLVLKEEVRLQAAKLEKLSRLESELCSIQASHQALIRMNERRETLERTARLRLECETRKLQELNEDLRNQVDMLTNRILSGLNTCPAGEIGREMAQRDLTIARLLSQNKELMSLKNQQEIELSAQRATLQEQRKHIDLLDAALAVKSQCKCQNYQESKKQVSGPVQGAGSQELVGRQLEGERGALRVSQRSQGSVKSVGTDSGDSGIAAPEPPVSSLPPAYPLLPSDSTNLRQQLWEAQKHIELLRGQMQQWQRPPGTVYELKNQGGVSHQQDTGPRRSNLRATIPIRKSSPLPPRASLRSLPRTKAPPSGRGGMGPHHGSVAQIGNSSLSIAAQNDQRVREFSSPSRIDLGYTPLYLRTGHSPSPFMARTPSTGSEGKMTKDKAKCQLTSYARFEPEIAAPASQEKLDYMIHALRNEQQRYPGHFQ</sequence>
<feature type="region of interest" description="Disordered" evidence="2">
    <location>
        <begin position="1"/>
        <end position="58"/>
    </location>
</feature>
<name>A0AA88I532_ARTSF</name>
<feature type="region of interest" description="Disordered" evidence="2">
    <location>
        <begin position="603"/>
        <end position="656"/>
    </location>
</feature>
<feature type="compositionally biased region" description="Polar residues" evidence="2">
    <location>
        <begin position="526"/>
        <end position="541"/>
    </location>
</feature>
<comment type="caution">
    <text evidence="3">The sequence shown here is derived from an EMBL/GenBank/DDBJ whole genome shotgun (WGS) entry which is preliminary data.</text>
</comment>
<proteinExistence type="predicted"/>
<evidence type="ECO:0000256" key="2">
    <source>
        <dbReference type="SAM" id="MobiDB-lite"/>
    </source>
</evidence>
<organism evidence="3 4">
    <name type="scientific">Artemia franciscana</name>
    <name type="common">Brine shrimp</name>
    <name type="synonym">Artemia sanfranciscana</name>
    <dbReference type="NCBI Taxonomy" id="6661"/>
    <lineage>
        <taxon>Eukaryota</taxon>
        <taxon>Metazoa</taxon>
        <taxon>Ecdysozoa</taxon>
        <taxon>Arthropoda</taxon>
        <taxon>Crustacea</taxon>
        <taxon>Branchiopoda</taxon>
        <taxon>Anostraca</taxon>
        <taxon>Artemiidae</taxon>
        <taxon>Artemia</taxon>
    </lineage>
</organism>
<dbReference type="PANTHER" id="PTHR14826:SF14">
    <property type="entry name" value="ANGIOMOTIN_C DOMAIN-CONTAINING PROTEIN"/>
    <property type="match status" value="1"/>
</dbReference>